<reference evidence="13 14" key="1">
    <citation type="journal article" date="2006" name="Proc. Natl. Acad. Sci. U.S.A.">
        <title>Evolution of sensory complexity recorded in a myxobacterial genome.</title>
        <authorList>
            <person name="Goldman B.S."/>
            <person name="Nierman W.C."/>
            <person name="Kaiser D."/>
            <person name="Slater S.C."/>
            <person name="Durkin A.S."/>
            <person name="Eisen J.A."/>
            <person name="Ronning C.M."/>
            <person name="Barbazuk W.B."/>
            <person name="Blanchard M."/>
            <person name="Field C."/>
            <person name="Halling C."/>
            <person name="Hinkle G."/>
            <person name="Iartchuk O."/>
            <person name="Kim H.S."/>
            <person name="Mackenzie C."/>
            <person name="Madupu R."/>
            <person name="Miller N."/>
            <person name="Shvartsbeyn A."/>
            <person name="Sullivan S.A."/>
            <person name="Vaudin M."/>
            <person name="Wiegand R."/>
            <person name="Kaplan H.B."/>
        </authorList>
    </citation>
    <scope>NUCLEOTIDE SEQUENCE [LARGE SCALE GENOMIC DNA]</scope>
    <source>
        <strain evidence="14">DK1622</strain>
    </source>
</reference>
<evidence type="ECO:0000259" key="11">
    <source>
        <dbReference type="PROSITE" id="PS52004"/>
    </source>
</evidence>
<evidence type="ECO:0000313" key="14">
    <source>
        <dbReference type="Proteomes" id="UP000002402"/>
    </source>
</evidence>
<dbReference type="InterPro" id="IPR050091">
    <property type="entry name" value="PKS_NRPS_Biosynth_Enz"/>
</dbReference>
<feature type="active site" description="Proton donor; for dehydratase activity" evidence="8">
    <location>
        <position position="821"/>
    </location>
</feature>
<dbReference type="Gene3D" id="3.10.129.110">
    <property type="entry name" value="Polyketide synthase dehydratase"/>
    <property type="match status" value="1"/>
</dbReference>
<dbReference type="Pfam" id="PF14765">
    <property type="entry name" value="PS-DH"/>
    <property type="match status" value="1"/>
</dbReference>
<dbReference type="GO" id="GO:0004312">
    <property type="term" value="F:fatty acid synthase activity"/>
    <property type="evidence" value="ECO:0007669"/>
    <property type="project" value="TreeGrafter"/>
</dbReference>
<feature type="region of interest" description="Disordered" evidence="9">
    <location>
        <begin position="1829"/>
        <end position="1850"/>
    </location>
</feature>
<evidence type="ECO:0000256" key="3">
    <source>
        <dbReference type="ARBA" id="ARBA00022450"/>
    </source>
</evidence>
<dbReference type="eggNOG" id="COG3321">
    <property type="taxonomic scope" value="Bacteria"/>
</dbReference>
<dbReference type="InterPro" id="IPR014031">
    <property type="entry name" value="Ketoacyl_synth_C"/>
</dbReference>
<dbReference type="InterPro" id="IPR020841">
    <property type="entry name" value="PKS_Beta-ketoAc_synthase_dom"/>
</dbReference>
<keyword evidence="14" id="KW-1185">Reference proteome</keyword>
<dbReference type="SMART" id="SM00825">
    <property type="entry name" value="PKS_KS"/>
    <property type="match status" value="2"/>
</dbReference>
<dbReference type="InterPro" id="IPR020806">
    <property type="entry name" value="PKS_PP-bd"/>
</dbReference>
<comment type="subcellular location">
    <subcellularLocation>
        <location evidence="1">Cytoplasm</location>
    </subcellularLocation>
</comment>
<keyword evidence="4" id="KW-0963">Cytoplasm</keyword>
<dbReference type="STRING" id="246197.MXAN_3936"/>
<keyword evidence="6" id="KW-0808">Transferase</keyword>
<keyword evidence="3" id="KW-0596">Phosphopantetheine</keyword>
<name>Q1D5F7_MYXXD</name>
<dbReference type="InterPro" id="IPR009081">
    <property type="entry name" value="PP-bd_ACP"/>
</dbReference>
<dbReference type="CDD" id="cd00833">
    <property type="entry name" value="PKS"/>
    <property type="match status" value="2"/>
</dbReference>
<dbReference type="InterPro" id="IPR042104">
    <property type="entry name" value="PKS_dehydratase_sf"/>
</dbReference>
<sequence length="2182" mass="235778">MDVKRRQLLAAVEAHRRQAPPAVRVEPATGVQPVAIVGLSGYLPGCMSVEAFWRALDRDQPLLQEIPRARFDIDAHFDPDGSDPSKSHSRWGGLIPRIEDFDPEFFGVSHGEAARMDPRQRLLLMSAYNTFENAGYAPETLRESRTGVFVAVEDNEYLAHLQSAGVEMADPFGHSPSMVASRLSYFFDLRGPSEVINTMCSGAAVALHRAVVALRNGEVEQALVGAANLLLRPELFVSLSRLGQLSRGKEVWSFGERASGYLRAEGVASVLLKPLDRAERDGDAIYAVIRNSAVAFNGRGGTSIASPSAASHAALIQECYQTAGVDARAVEYIEAQGMGTPVADIAEWDACNRALRELAQRQGVSLEAGQCRISTLKPMMGHMHSASALGALFKVIRSLETDTVHGIIGFDQPNRFLDQDVQPCRLARESSAWRRKGQPRLAGVHSYGSGGVNAHLLIEEYLPRRDARPPDGHGPQVVPLSAGAPDLLPGMARSLRQALDAQPSGSVHAVARTLQQGRDALRFRVAFVAESVADLQAQLQAYEEGRRSSTALEGVAEPGVEDRPNGEGDTEPRSAAQRWVQGGAVRWSRSGGADAFERMRLPGYPFALRRCWVEGRDTAAPVHASTGVLFQLKRVNGDRHQVRVSFDGGEFLFRDHQVATTPILPGAAYLELARAAAVACDFTHPSELTDVVWQHPLREDARGDVRVVFSEAGTGQVSFQVVSQSHGTVGGETVHVRGQLASSSHPREAPRRLPELEGRCPERLDGDAAYQWLTQAGLEYGPGFRGIQHCRFGEGEVVATVVLPAGADAGNDAVLHPSLLDSALQTCVLLQLARRRRDERMPEVASAPAIVPFSLSRVTVHRALPRVMVVHSRFVPAGSESAPSFDTVLLTDDGEALATLQGVCFRPSPQAAKEAGRIEAEQYVWREREVDATANGALAPVHRISLRLGRDLDIPGSETLPVEGLNPAEVMLSAMDAVLQRLRALEHSGPRAPCRVEIWCDRGSPAAVCEGLWSFLQSLQLEHRNVEGQVVRLDDVGGRHWVEEVVERERRQGRGDSAVTYRGRKRFVRAAVRVPWPVPASRQELLAQGRKTYGVVGGGALGLALAHWLVEQCDADVIIASRSGRPLSAGPQASSRLRWCKLDVTDPRDVEQAVGEWAREARLEGLFFTVGHVEPGPALAKTDRELRRTLAPKCLGALNLLEQCHRLPCRFVALFSSQASRGEYQHSDYAAANGFLNGLADGFGAEGAPRFTNRLGEPLSVISLSWPQWRDGGMRLSRELSELLASSQGLIPMPNQVGFTALREVVRGGMRHVAIQYRLSEQPRKEAVVPAQAVDADARAKAEQTVRDVVGSYLGQPAHALDMEAELSALGVTSLAIVELGLALHRRHGIRVQPARFFQYTTPSQLRDFVAQELSKRASPAHAQVAAPESRTRAAPHERTEPIAVVGIHARFPGAEDVDAFWRNIVEGKRCLSEVPASRQEALLALAGDGSDVTRPRWGGFIEGVDEFDPRFFSISPQEAELMDPQQRLLLASVWSALENGGLIPEQFARTSTGVFVAAAPGEYPRVVSIPVSHPLGTTAVTASIAPNRISHVFNFKGPSEYCDTACSSALTAVHRACQAIRSGECEQAVVSAINLLLSPTTFTGFEAMEYLSVDGSCRPFQPEARGFVRSEGVGTLVLKPLSRAVADGDIIYGLVRGSGVAHGGRGLSLTAVNPLGMKDAIVSAYRAAGVSARTVSYVEAHGVGSPLADGAEVEAIKAAFREVDERARDGEPHVCHLSSLKPCIGHGELVSGMAALIKALMALRHAVLPGLPGFTQWHEDISVADSPLKVSSDSQPWRTPAGAEPSPRRAGVNSFGFGGVNAHVLLESFAADTRLAGGREGPRLFVFSARTADRLQEVARRLSSFLASNSDIVMADLAYTLQTGRHAFNCRLAVVARDRNELAAALSTYLASPERTSWAGTPIHVGEVDGSTRLGKFLSEAAGASLVESLLAEQGLERLAEYWVLGGHVPWARLHEGADVKRIPLPTYPFARERYWLASGCADSQASAHEVPLSPKGRGVEAISEAIREQLSLALSVPRAQLGDHVNARDLGADSITMMRLAQVLARTLGVDVRLRDLVDRSTIAAIASHVATLVRGREPRVEDTVPVAVPEQDALDMLKEGLLSIEDVAARLENDAHDNA</sequence>
<dbReference type="InterPro" id="IPR036291">
    <property type="entry name" value="NAD(P)-bd_dom_sf"/>
</dbReference>
<evidence type="ECO:0000256" key="6">
    <source>
        <dbReference type="ARBA" id="ARBA00022679"/>
    </source>
</evidence>
<evidence type="ECO:0000256" key="7">
    <source>
        <dbReference type="ARBA" id="ARBA00022737"/>
    </source>
</evidence>
<dbReference type="GO" id="GO:0006633">
    <property type="term" value="P:fatty acid biosynthetic process"/>
    <property type="evidence" value="ECO:0007669"/>
    <property type="project" value="TreeGrafter"/>
</dbReference>
<dbReference type="Pfam" id="PF02801">
    <property type="entry name" value="Ketoacyl-synt_C"/>
    <property type="match status" value="2"/>
</dbReference>
<dbReference type="SMART" id="SM00826">
    <property type="entry name" value="PKS_DH"/>
    <property type="match status" value="1"/>
</dbReference>
<evidence type="ECO:0000256" key="4">
    <source>
        <dbReference type="ARBA" id="ARBA00022490"/>
    </source>
</evidence>
<dbReference type="Pfam" id="PF21089">
    <property type="entry name" value="PKS_DH_N"/>
    <property type="match status" value="1"/>
</dbReference>
<dbReference type="InterPro" id="IPR013968">
    <property type="entry name" value="PKS_KR"/>
</dbReference>
<dbReference type="InterPro" id="IPR020807">
    <property type="entry name" value="PKS_DH"/>
</dbReference>
<dbReference type="InterPro" id="IPR057326">
    <property type="entry name" value="KR_dom"/>
</dbReference>
<dbReference type="Pfam" id="PF08659">
    <property type="entry name" value="KR"/>
    <property type="match status" value="1"/>
</dbReference>
<dbReference type="InterPro" id="IPR014030">
    <property type="entry name" value="Ketoacyl_synth_N"/>
</dbReference>
<evidence type="ECO:0000259" key="12">
    <source>
        <dbReference type="PROSITE" id="PS52019"/>
    </source>
</evidence>
<feature type="region of interest" description="C-terminal hotdog fold" evidence="8">
    <location>
        <begin position="761"/>
        <end position="914"/>
    </location>
</feature>
<evidence type="ECO:0000256" key="8">
    <source>
        <dbReference type="PROSITE-ProRule" id="PRU01363"/>
    </source>
</evidence>
<dbReference type="KEGG" id="mxa:MXAN_3936"/>
<dbReference type="OrthoDB" id="9801363at2"/>
<dbReference type="PROSITE" id="PS50075">
    <property type="entry name" value="CARRIER"/>
    <property type="match status" value="2"/>
</dbReference>
<dbReference type="PROSITE" id="PS52019">
    <property type="entry name" value="PKS_MFAS_DH"/>
    <property type="match status" value="1"/>
</dbReference>
<evidence type="ECO:0000256" key="2">
    <source>
        <dbReference type="ARBA" id="ARBA00004792"/>
    </source>
</evidence>
<evidence type="ECO:0000259" key="10">
    <source>
        <dbReference type="PROSITE" id="PS50075"/>
    </source>
</evidence>
<dbReference type="HOGENOM" id="CLU_000022_58_1_7"/>
<dbReference type="SUPFAM" id="SSF51735">
    <property type="entry name" value="NAD(P)-binding Rossmann-fold domains"/>
    <property type="match status" value="1"/>
</dbReference>
<feature type="region of interest" description="Disordered" evidence="9">
    <location>
        <begin position="546"/>
        <end position="576"/>
    </location>
</feature>
<dbReference type="InterPro" id="IPR049900">
    <property type="entry name" value="PKS_mFAS_DH"/>
</dbReference>
<dbReference type="InterPro" id="IPR036736">
    <property type="entry name" value="ACP-like_sf"/>
</dbReference>
<comment type="pathway">
    <text evidence="2">Antibiotic biosynthesis.</text>
</comment>
<dbReference type="PANTHER" id="PTHR43775:SF37">
    <property type="entry name" value="SI:DKEY-61P9.11"/>
    <property type="match status" value="1"/>
</dbReference>
<dbReference type="Gene3D" id="3.40.47.10">
    <property type="match status" value="2"/>
</dbReference>
<dbReference type="Pfam" id="PF00550">
    <property type="entry name" value="PP-binding"/>
    <property type="match status" value="2"/>
</dbReference>
<dbReference type="RefSeq" id="WP_011553946.1">
    <property type="nucleotide sequence ID" value="NC_008095.1"/>
</dbReference>
<feature type="region of interest" description="N-terminal hotdog fold" evidence="8">
    <location>
        <begin position="623"/>
        <end position="747"/>
    </location>
</feature>
<evidence type="ECO:0000256" key="5">
    <source>
        <dbReference type="ARBA" id="ARBA00022553"/>
    </source>
</evidence>
<accession>Q1D5F7</accession>
<proteinExistence type="predicted"/>
<dbReference type="eggNOG" id="COG1028">
    <property type="taxonomic scope" value="Bacteria"/>
</dbReference>
<evidence type="ECO:0000256" key="1">
    <source>
        <dbReference type="ARBA" id="ARBA00004496"/>
    </source>
</evidence>
<dbReference type="SMART" id="SM00823">
    <property type="entry name" value="PKS_PP"/>
    <property type="match status" value="2"/>
</dbReference>
<evidence type="ECO:0000313" key="13">
    <source>
        <dbReference type="EMBL" id="ABF92824.1"/>
    </source>
</evidence>
<dbReference type="InterPro" id="IPR016039">
    <property type="entry name" value="Thiolase-like"/>
</dbReference>
<dbReference type="GeneID" id="41361268"/>
<keyword evidence="7" id="KW-0677">Repeat</keyword>
<feature type="domain" description="Carrier" evidence="10">
    <location>
        <begin position="2062"/>
        <end position="2136"/>
    </location>
</feature>
<feature type="active site" description="Proton acceptor; for dehydratase activity" evidence="8">
    <location>
        <position position="656"/>
    </location>
</feature>
<dbReference type="eggNOG" id="COG0236">
    <property type="taxonomic scope" value="Bacteria"/>
</dbReference>
<dbReference type="InterPro" id="IPR049552">
    <property type="entry name" value="PKS_DH_N"/>
</dbReference>
<dbReference type="Proteomes" id="UP000002402">
    <property type="component" value="Chromosome"/>
</dbReference>
<dbReference type="InterPro" id="IPR049551">
    <property type="entry name" value="PKS_DH_C"/>
</dbReference>
<dbReference type="SUPFAM" id="SSF47336">
    <property type="entry name" value="ACP-like"/>
    <property type="match status" value="2"/>
</dbReference>
<feature type="domain" description="Carrier" evidence="10">
    <location>
        <begin position="1337"/>
        <end position="1414"/>
    </location>
</feature>
<organism evidence="13 14">
    <name type="scientific">Myxococcus xanthus (strain DK1622)</name>
    <dbReference type="NCBI Taxonomy" id="246197"/>
    <lineage>
        <taxon>Bacteria</taxon>
        <taxon>Pseudomonadati</taxon>
        <taxon>Myxococcota</taxon>
        <taxon>Myxococcia</taxon>
        <taxon>Myxococcales</taxon>
        <taxon>Cystobacterineae</taxon>
        <taxon>Myxococcaceae</taxon>
        <taxon>Myxococcus</taxon>
    </lineage>
</organism>
<feature type="domain" description="PKS/mFAS DH" evidence="12">
    <location>
        <begin position="623"/>
        <end position="914"/>
    </location>
</feature>
<dbReference type="SUPFAM" id="SSF53901">
    <property type="entry name" value="Thiolase-like"/>
    <property type="match status" value="2"/>
</dbReference>
<dbReference type="GO" id="GO:0031177">
    <property type="term" value="F:phosphopantetheine binding"/>
    <property type="evidence" value="ECO:0007669"/>
    <property type="project" value="InterPro"/>
</dbReference>
<dbReference type="Gene3D" id="3.40.50.720">
    <property type="entry name" value="NAD(P)-binding Rossmann-like Domain"/>
    <property type="match status" value="1"/>
</dbReference>
<dbReference type="EnsemblBacteria" id="ABF92824">
    <property type="protein sequence ID" value="ABF92824"/>
    <property type="gene ID" value="MXAN_3936"/>
</dbReference>
<dbReference type="Pfam" id="PF00109">
    <property type="entry name" value="ketoacyl-synt"/>
    <property type="match status" value="2"/>
</dbReference>
<dbReference type="PROSITE" id="PS52004">
    <property type="entry name" value="KS3_2"/>
    <property type="match status" value="2"/>
</dbReference>
<dbReference type="GO" id="GO:0005737">
    <property type="term" value="C:cytoplasm"/>
    <property type="evidence" value="ECO:0007669"/>
    <property type="project" value="UniProtKB-SubCell"/>
</dbReference>
<evidence type="ECO:0000256" key="9">
    <source>
        <dbReference type="SAM" id="MobiDB-lite"/>
    </source>
</evidence>
<dbReference type="PANTHER" id="PTHR43775">
    <property type="entry name" value="FATTY ACID SYNTHASE"/>
    <property type="match status" value="1"/>
</dbReference>
<dbReference type="SMART" id="SM00822">
    <property type="entry name" value="PKS_KR"/>
    <property type="match status" value="1"/>
</dbReference>
<gene>
    <name evidence="13" type="ordered locus">MXAN_3936</name>
</gene>
<feature type="domain" description="Ketosynthase family 3 (KS3)" evidence="11">
    <location>
        <begin position="31"/>
        <end position="460"/>
    </location>
</feature>
<dbReference type="Pfam" id="PF22336">
    <property type="entry name" value="RhiE-like_linker"/>
    <property type="match status" value="2"/>
</dbReference>
<dbReference type="SMART" id="SM01294">
    <property type="entry name" value="PKS_PP_betabranch"/>
    <property type="match status" value="1"/>
</dbReference>
<protein>
    <submittedName>
        <fullName evidence="13">Polyketide synthase</fullName>
    </submittedName>
</protein>
<feature type="compositionally biased region" description="Basic and acidic residues" evidence="9">
    <location>
        <begin position="560"/>
        <end position="572"/>
    </location>
</feature>
<dbReference type="InterPro" id="IPR054514">
    <property type="entry name" value="RhiE-like_linker"/>
</dbReference>
<dbReference type="eggNOG" id="COG3433">
    <property type="taxonomic scope" value="Bacteria"/>
</dbReference>
<dbReference type="EMBL" id="CP000113">
    <property type="protein sequence ID" value="ABF92824.1"/>
    <property type="molecule type" value="Genomic_DNA"/>
</dbReference>
<dbReference type="Gene3D" id="1.10.1200.10">
    <property type="entry name" value="ACP-like"/>
    <property type="match status" value="2"/>
</dbReference>
<feature type="domain" description="Ketosynthase family 3 (KS3)" evidence="11">
    <location>
        <begin position="1440"/>
        <end position="1869"/>
    </location>
</feature>
<keyword evidence="5" id="KW-0597">Phosphoprotein</keyword>
<dbReference type="Gene3D" id="1.10.1240.100">
    <property type="match status" value="2"/>
</dbReference>